<evidence type="ECO:0000259" key="3">
    <source>
        <dbReference type="PROSITE" id="PS50164"/>
    </source>
</evidence>
<dbReference type="EMBL" id="KY073123">
    <property type="protein sequence ID" value="APD20133.1"/>
    <property type="molecule type" value="Genomic_DNA"/>
</dbReference>
<dbReference type="SMART" id="SM00465">
    <property type="entry name" value="GIYc"/>
    <property type="match status" value="1"/>
</dbReference>
<dbReference type="Pfam" id="PF01541">
    <property type="entry name" value="GIY-YIG"/>
    <property type="match status" value="1"/>
</dbReference>
<evidence type="ECO:0000256" key="1">
    <source>
        <dbReference type="ARBA" id="ARBA00001946"/>
    </source>
</evidence>
<accession>A0A1J0MG02</accession>
<keyword evidence="7" id="KW-1185">Reference proteome</keyword>
<dbReference type="GeneID" id="40092507"/>
<sequence>MIYAYKIETTANNMVYIGVTNDPQRRYEQHFANAFQYNIESELYVAMRKYGPDGFTFLVIAQTDEVHKWELERQLIAQYNSYEMGYNMNKGGNDGSHLVGKAAAKLTATGEHIGMVSLIDPRWELCEIEPVRNNVDHGFDLSKLTIRRLTG</sequence>
<dbReference type="InterPro" id="IPR035901">
    <property type="entry name" value="GIY-YIG_endonuc_sf"/>
</dbReference>
<evidence type="ECO:0000313" key="7">
    <source>
        <dbReference type="Proteomes" id="UP000231470"/>
    </source>
</evidence>
<reference evidence="4 7" key="2">
    <citation type="journal article" date="2017" name="Arch. Virol.">
        <title>First complete genome sequence of a virulent bacteriophage infecting the opportunistic pathogen Serratia rubidaea.</title>
        <authorList>
            <person name="Xing S."/>
            <person name="Ma T."/>
            <person name="Zhang X."/>
            <person name="Huang Y."/>
            <person name="Mi Z."/>
            <person name="Sun Q."/>
            <person name="An X."/>
            <person name="Fan H."/>
            <person name="Wu S."/>
            <person name="Wei L."/>
            <person name="Tong Y."/>
        </authorList>
    </citation>
    <scope>NUCLEOTIDE SEQUENCE [LARGE SCALE GENOMIC DNA]</scope>
</reference>
<evidence type="ECO:0000313" key="5">
    <source>
        <dbReference type="EMBL" id="APD20133.1"/>
    </source>
</evidence>
<proteinExistence type="predicted"/>
<dbReference type="Proteomes" id="UP000231470">
    <property type="component" value="Segment"/>
</dbReference>
<dbReference type="OrthoDB" id="11506at10239"/>
<dbReference type="RefSeq" id="YP_009616026.1">
    <property type="nucleotide sequence ID" value="NC_042047.1"/>
</dbReference>
<dbReference type="Proteomes" id="UP000230444">
    <property type="component" value="Segment"/>
</dbReference>
<reference evidence="5 6" key="1">
    <citation type="submission" date="2016-11" db="EMBL/GenBank/DDBJ databases">
        <title>Complete genome of the first virulent bacteriophage infecting the opportunist pathogen Serratia rubidaea.</title>
        <authorList>
            <person name="Xing S."/>
            <person name="Ma T."/>
            <person name="Zhang X."/>
            <person name="Huang Y."/>
            <person name="Mi Z."/>
            <person name="Sun Q."/>
            <person name="An X."/>
            <person name="Fan H."/>
            <person name="Wu S."/>
            <person name="Lin W."/>
            <person name="Tong Y."/>
        </authorList>
    </citation>
    <scope>NUCLEOTIDE SEQUENCE [LARGE SCALE GENOMIC DNA]</scope>
</reference>
<evidence type="ECO:0000313" key="6">
    <source>
        <dbReference type="Proteomes" id="UP000230444"/>
    </source>
</evidence>
<dbReference type="EMBL" id="KX147096">
    <property type="protein sequence ID" value="ANM47225.1"/>
    <property type="molecule type" value="Genomic_DNA"/>
</dbReference>
<feature type="domain" description="GIY-YIG" evidence="3">
    <location>
        <begin position="1"/>
        <end position="88"/>
    </location>
</feature>
<evidence type="ECO:0000313" key="4">
    <source>
        <dbReference type="EMBL" id="ANM47225.1"/>
    </source>
</evidence>
<dbReference type="InterPro" id="IPR000305">
    <property type="entry name" value="GIY-YIG_endonuc"/>
</dbReference>
<organism evidence="5 6">
    <name type="scientific">Serratia phage vB_Sru_IME250</name>
    <dbReference type="NCBI Taxonomy" id="1852640"/>
    <lineage>
        <taxon>Viruses</taxon>
        <taxon>Duplodnaviria</taxon>
        <taxon>Heunggongvirae</taxon>
        <taxon>Uroviricota</taxon>
        <taxon>Caudoviricetes</taxon>
        <taxon>Pantevenvirales</taxon>
        <taxon>Ackermannviridae</taxon>
        <taxon>Taipeivirus</taxon>
        <taxon>Taipeivirus IME250</taxon>
    </lineage>
</organism>
<comment type="cofactor">
    <cofactor evidence="1">
        <name>Mg(2+)</name>
        <dbReference type="ChEBI" id="CHEBI:18420"/>
    </cofactor>
</comment>
<name>A0A1J0MG02_9CAUD</name>
<keyword evidence="2" id="KW-0460">Magnesium</keyword>
<dbReference type="KEGG" id="vg:40092507"/>
<dbReference type="Gene3D" id="3.40.1440.10">
    <property type="entry name" value="GIY-YIG endonuclease"/>
    <property type="match status" value="1"/>
</dbReference>
<dbReference type="SUPFAM" id="SSF82771">
    <property type="entry name" value="GIY-YIG endonuclease"/>
    <property type="match status" value="1"/>
</dbReference>
<evidence type="ECO:0000256" key="2">
    <source>
        <dbReference type="ARBA" id="ARBA00022842"/>
    </source>
</evidence>
<protein>
    <recommendedName>
        <fullName evidence="3">GIY-YIG domain-containing protein</fullName>
    </recommendedName>
</protein>
<dbReference type="PROSITE" id="PS50164">
    <property type="entry name" value="GIY_YIG"/>
    <property type="match status" value="1"/>
</dbReference>